<comment type="caution">
    <text evidence="1">The sequence shown here is derived from an EMBL/GenBank/DDBJ whole genome shotgun (WGS) entry which is preliminary data.</text>
</comment>
<dbReference type="RefSeq" id="WP_199462363.1">
    <property type="nucleotide sequence ID" value="NZ_JAEMUH010000007.1"/>
</dbReference>
<dbReference type="Gene3D" id="2.40.300.10">
    <property type="entry name" value="Head decoration protein D"/>
    <property type="match status" value="1"/>
</dbReference>
<sequence>MTEVYQKQNIPTTAGSEPTTFANGQVASGVTCPKLTPLALRTADSQIVVWDPAGSGGAEKALFLSAMAIDTTAGAAQKEVIKGGYFNEAAINWPDGMTAVQKAAAFAGTPISHSVVR</sequence>
<name>A0ABS0ZAQ6_9GAMM</name>
<dbReference type="Pfam" id="PF02924">
    <property type="entry name" value="HDPD"/>
    <property type="match status" value="1"/>
</dbReference>
<proteinExistence type="predicted"/>
<gene>
    <name evidence="1" type="ORF">JHD44_08650</name>
</gene>
<dbReference type="InterPro" id="IPR004195">
    <property type="entry name" value="Head_decoration_D"/>
</dbReference>
<dbReference type="InterPro" id="IPR036630">
    <property type="entry name" value="Head_decoration_D_sf"/>
</dbReference>
<reference evidence="1 2" key="1">
    <citation type="submission" date="2020-12" db="EMBL/GenBank/DDBJ databases">
        <title>Comparative genome analysis of fungal antagonists Marinomonas ostreistagni 398 and M. spartinae 468.</title>
        <authorList>
            <person name="Fields J.L."/>
            <person name="Mavrodi O.V."/>
            <person name="Biber P.D."/>
            <person name="Indest K.J."/>
            <person name="Mavrodi D.V."/>
        </authorList>
    </citation>
    <scope>NUCLEOTIDE SEQUENCE [LARGE SCALE GENOMIC DNA]</scope>
    <source>
        <strain evidence="1 2">USM7</strain>
    </source>
</reference>
<protein>
    <submittedName>
        <fullName evidence="1">Head decoration protein</fullName>
    </submittedName>
</protein>
<evidence type="ECO:0000313" key="1">
    <source>
        <dbReference type="EMBL" id="MBJ7550749.1"/>
    </source>
</evidence>
<accession>A0ABS0ZAQ6</accession>
<dbReference type="SUPFAM" id="SSF51274">
    <property type="entry name" value="Head decoration protein D (gpD, major capsid protein D)"/>
    <property type="match status" value="1"/>
</dbReference>
<dbReference type="Proteomes" id="UP000598488">
    <property type="component" value="Unassembled WGS sequence"/>
</dbReference>
<keyword evidence="2" id="KW-1185">Reference proteome</keyword>
<dbReference type="EMBL" id="JAEMUH010000007">
    <property type="protein sequence ID" value="MBJ7550749.1"/>
    <property type="molecule type" value="Genomic_DNA"/>
</dbReference>
<organism evidence="1 2">
    <name type="scientific">Marinomonas ostreistagni</name>
    <dbReference type="NCBI Taxonomy" id="359209"/>
    <lineage>
        <taxon>Bacteria</taxon>
        <taxon>Pseudomonadati</taxon>
        <taxon>Pseudomonadota</taxon>
        <taxon>Gammaproteobacteria</taxon>
        <taxon>Oceanospirillales</taxon>
        <taxon>Oceanospirillaceae</taxon>
        <taxon>Marinomonas</taxon>
    </lineage>
</organism>
<evidence type="ECO:0000313" key="2">
    <source>
        <dbReference type="Proteomes" id="UP000598488"/>
    </source>
</evidence>